<keyword evidence="5 6" id="KW-0067">ATP-binding</keyword>
<name>A0A7J7N2T9_9MAGN</name>
<dbReference type="InterPro" id="IPR043001">
    <property type="entry name" value="IP5_2-K_N_lobe"/>
</dbReference>
<dbReference type="GO" id="GO:0005524">
    <property type="term" value="F:ATP binding"/>
    <property type="evidence" value="ECO:0007669"/>
    <property type="project" value="UniProtKB-KW"/>
</dbReference>
<dbReference type="PANTHER" id="PTHR14456:SF2">
    <property type="entry name" value="INOSITOL-PENTAKISPHOSPHATE 2-KINASE"/>
    <property type="match status" value="1"/>
</dbReference>
<evidence type="ECO:0000256" key="4">
    <source>
        <dbReference type="ARBA" id="ARBA00022777"/>
    </source>
</evidence>
<dbReference type="EMBL" id="JACGCM010001135">
    <property type="protein sequence ID" value="KAF6161238.1"/>
    <property type="molecule type" value="Genomic_DNA"/>
</dbReference>
<dbReference type="OrthoDB" id="272370at2759"/>
<organism evidence="7 8">
    <name type="scientific">Kingdonia uniflora</name>
    <dbReference type="NCBI Taxonomy" id="39325"/>
    <lineage>
        <taxon>Eukaryota</taxon>
        <taxon>Viridiplantae</taxon>
        <taxon>Streptophyta</taxon>
        <taxon>Embryophyta</taxon>
        <taxon>Tracheophyta</taxon>
        <taxon>Spermatophyta</taxon>
        <taxon>Magnoliopsida</taxon>
        <taxon>Ranunculales</taxon>
        <taxon>Circaeasteraceae</taxon>
        <taxon>Kingdonia</taxon>
    </lineage>
</organism>
<dbReference type="PANTHER" id="PTHR14456">
    <property type="entry name" value="INOSITOL POLYPHOSPHATE KINASE 1"/>
    <property type="match status" value="1"/>
</dbReference>
<dbReference type="Gene3D" id="3.30.200.110">
    <property type="entry name" value="Inositol-pentakisphosphate 2-kinase, N-lobe"/>
    <property type="match status" value="1"/>
</dbReference>
<accession>A0A7J7N2T9</accession>
<gene>
    <name evidence="7" type="ORF">GIB67_009125</name>
</gene>
<dbReference type="InterPro" id="IPR009286">
    <property type="entry name" value="Ins_P5_2-kin"/>
</dbReference>
<proteinExistence type="predicted"/>
<dbReference type="EC" id="2.7.1.158" evidence="1 6"/>
<evidence type="ECO:0000256" key="1">
    <source>
        <dbReference type="ARBA" id="ARBA00012023"/>
    </source>
</evidence>
<keyword evidence="4 6" id="KW-0418">Kinase</keyword>
<evidence type="ECO:0000313" key="7">
    <source>
        <dbReference type="EMBL" id="KAF6161238.1"/>
    </source>
</evidence>
<dbReference type="Proteomes" id="UP000541444">
    <property type="component" value="Unassembled WGS sequence"/>
</dbReference>
<evidence type="ECO:0000256" key="2">
    <source>
        <dbReference type="ARBA" id="ARBA00022679"/>
    </source>
</evidence>
<dbReference type="GO" id="GO:0032958">
    <property type="term" value="P:inositol phosphate biosynthetic process"/>
    <property type="evidence" value="ECO:0007669"/>
    <property type="project" value="TreeGrafter"/>
</dbReference>
<dbReference type="Pfam" id="PF06090">
    <property type="entry name" value="Ins_P5_2-kin"/>
    <property type="match status" value="1"/>
</dbReference>
<keyword evidence="2 6" id="KW-0808">Transferase</keyword>
<keyword evidence="3 6" id="KW-0547">Nucleotide-binding</keyword>
<evidence type="ECO:0000256" key="5">
    <source>
        <dbReference type="ARBA" id="ARBA00022840"/>
    </source>
</evidence>
<sequence>MEMVLEESDAGNWVYKGEGAANIILGGCKGSNPHFVGKRDIEGIATSPTKEIVGKLYVKNVIIPLLGSEHVDTGMHTFLKIVRDYMIAATTKYCSLMLSFRPKMDEDQMSLHNTIYLESINQSFDYKAYFIDLDIKPLKKIVDYYELDHKIVSCYTQKEKMKYEPPNLMNKNEYEIIDSHFNVTGNSRDEYVLLDGP</sequence>
<dbReference type="AlphaFoldDB" id="A0A7J7N2T9"/>
<protein>
    <recommendedName>
        <fullName evidence="1 6">Inositol-pentakisphosphate 2-kinase</fullName>
        <ecNumber evidence="1 6">2.7.1.158</ecNumber>
    </recommendedName>
</protein>
<evidence type="ECO:0000256" key="3">
    <source>
        <dbReference type="ARBA" id="ARBA00022741"/>
    </source>
</evidence>
<evidence type="ECO:0000313" key="8">
    <source>
        <dbReference type="Proteomes" id="UP000541444"/>
    </source>
</evidence>
<comment type="caution">
    <text evidence="7">The sequence shown here is derived from an EMBL/GenBank/DDBJ whole genome shotgun (WGS) entry which is preliminary data.</text>
</comment>
<dbReference type="GO" id="GO:0005634">
    <property type="term" value="C:nucleus"/>
    <property type="evidence" value="ECO:0007669"/>
    <property type="project" value="TreeGrafter"/>
</dbReference>
<comment type="catalytic activity">
    <reaction evidence="6">
        <text>1D-myo-inositol 1,3,4,5,6-pentakisphosphate + ATP = 1D-myo-inositol hexakisphosphate + ADP + H(+)</text>
        <dbReference type="Rhea" id="RHEA:20313"/>
        <dbReference type="ChEBI" id="CHEBI:15378"/>
        <dbReference type="ChEBI" id="CHEBI:30616"/>
        <dbReference type="ChEBI" id="CHEBI:57733"/>
        <dbReference type="ChEBI" id="CHEBI:58130"/>
        <dbReference type="ChEBI" id="CHEBI:456216"/>
        <dbReference type="EC" id="2.7.1.158"/>
    </reaction>
</comment>
<keyword evidence="8" id="KW-1185">Reference proteome</keyword>
<evidence type="ECO:0000256" key="6">
    <source>
        <dbReference type="RuleBase" id="RU364126"/>
    </source>
</evidence>
<reference evidence="7 8" key="1">
    <citation type="journal article" date="2020" name="IScience">
        <title>Genome Sequencing of the Endangered Kingdonia uniflora (Circaeasteraceae, Ranunculales) Reveals Potential Mechanisms of Evolutionary Specialization.</title>
        <authorList>
            <person name="Sun Y."/>
            <person name="Deng T."/>
            <person name="Zhang A."/>
            <person name="Moore M.J."/>
            <person name="Landis J.B."/>
            <person name="Lin N."/>
            <person name="Zhang H."/>
            <person name="Zhang X."/>
            <person name="Huang J."/>
            <person name="Zhang X."/>
            <person name="Sun H."/>
            <person name="Wang H."/>
        </authorList>
    </citation>
    <scope>NUCLEOTIDE SEQUENCE [LARGE SCALE GENOMIC DNA]</scope>
    <source>
        <strain evidence="7">TB1705</strain>
        <tissue evidence="7">Leaf</tissue>
    </source>
</reference>
<comment type="function">
    <text evidence="6">Phosphorylates Ins(1,3,4,5,6)P5 at position 2 to form Ins(1,2,3,4,5,6)P6 (InsP6 or phytate).</text>
</comment>
<comment type="domain">
    <text evidence="6">The EXKPK motif is conserved in inositol-pentakisphosphate 2-kinases of both family 1 and 2.</text>
</comment>
<dbReference type="GO" id="GO:0035299">
    <property type="term" value="F:inositol-1,3,4,5,6-pentakisphosphate 2-kinase activity"/>
    <property type="evidence" value="ECO:0007669"/>
    <property type="project" value="UniProtKB-EC"/>
</dbReference>